<protein>
    <submittedName>
        <fullName evidence="1">Uncharacterized protein</fullName>
    </submittedName>
</protein>
<reference evidence="1" key="1">
    <citation type="submission" date="2023-07" db="EMBL/GenBank/DDBJ databases">
        <title>Black Yeasts Isolated from many extreme environments.</title>
        <authorList>
            <person name="Coleine C."/>
            <person name="Stajich J.E."/>
            <person name="Selbmann L."/>
        </authorList>
    </citation>
    <scope>NUCLEOTIDE SEQUENCE</scope>
    <source>
        <strain evidence="1">CCFEE 5714</strain>
    </source>
</reference>
<organism evidence="1 2">
    <name type="scientific">Vermiconidia calcicola</name>
    <dbReference type="NCBI Taxonomy" id="1690605"/>
    <lineage>
        <taxon>Eukaryota</taxon>
        <taxon>Fungi</taxon>
        <taxon>Dikarya</taxon>
        <taxon>Ascomycota</taxon>
        <taxon>Pezizomycotina</taxon>
        <taxon>Dothideomycetes</taxon>
        <taxon>Dothideomycetidae</taxon>
        <taxon>Mycosphaerellales</taxon>
        <taxon>Extremaceae</taxon>
        <taxon>Vermiconidia</taxon>
    </lineage>
</organism>
<evidence type="ECO:0000313" key="1">
    <source>
        <dbReference type="EMBL" id="KAK3706326.1"/>
    </source>
</evidence>
<gene>
    <name evidence="1" type="ORF">LTR37_012841</name>
</gene>
<comment type="caution">
    <text evidence="1">The sequence shown here is derived from an EMBL/GenBank/DDBJ whole genome shotgun (WGS) entry which is preliminary data.</text>
</comment>
<keyword evidence="2" id="KW-1185">Reference proteome</keyword>
<accession>A0ACC3MYU2</accession>
<sequence>MQFCLLVLWQVCFGLVESVRPSSYDGQIDKGKHGSYPVHKFVSSKIQAPYINFLQWSPECDDGLHYFISPRGWKVLDPGPMILDGDGTLVWSKHFANKFGGQAYDLKVQKYKGEDYLTFWLGDDTVRGHGAGHYYMLNSSYDIVHEISAANEMYADLHEFIITPEDTALIDIFEPKLADVRPLGRKFNDLWNQAIWDCVIQELDIATGELLFEWRASEHINITHTYNKLDAWSSVGTRDDPFDPFHLNSVAKDEFGNYLVSARNPHAIYYIDGQTKGVIWTLGGKGNGFQDLSGGHALNFAWQHDARFVSPDAFPETYKAPLVGRDVTVQLLMLFDNAAMDWNYVYGPPYSRALLLELIYPSPDSVRGTLIIYPQGGDVNERRFEVVHRLLSESDQEKIGSINGTDAAYSVRVVREFINPKHVRSGTQGSVQLLPQEQGQDPRVFVGYGINAVLTEFGSTGTVLCDIHFGAESSWGRGDVQSYRAYKLPWIGRPREPPAAKIRGGKAYVSWNGATECREWLLQAADHTHPGEWTDVAQIPKEGFETKISLSTAEGRMLQRYVRVLAICQDGNICENGESKVIDQGYLTTTITHYTGMSSMTTTNGLFLIVGSCVAIFSIYRIRCRYLARQQTRSHPGPLDGRRID</sequence>
<name>A0ACC3MYU2_9PEZI</name>
<proteinExistence type="predicted"/>
<dbReference type="Proteomes" id="UP001281147">
    <property type="component" value="Unassembled WGS sequence"/>
</dbReference>
<dbReference type="EMBL" id="JAUTXU010000121">
    <property type="protein sequence ID" value="KAK3706326.1"/>
    <property type="molecule type" value="Genomic_DNA"/>
</dbReference>
<evidence type="ECO:0000313" key="2">
    <source>
        <dbReference type="Proteomes" id="UP001281147"/>
    </source>
</evidence>